<evidence type="ECO:0000313" key="2">
    <source>
        <dbReference type="EMBL" id="CEM22669.1"/>
    </source>
</evidence>
<keyword evidence="3" id="KW-1185">Reference proteome</keyword>
<feature type="region of interest" description="Disordered" evidence="1">
    <location>
        <begin position="243"/>
        <end position="269"/>
    </location>
</feature>
<gene>
    <name evidence="2" type="ORF">Vbra_21924</name>
</gene>
<dbReference type="Proteomes" id="UP000041254">
    <property type="component" value="Unassembled WGS sequence"/>
</dbReference>
<organism evidence="2 3">
    <name type="scientific">Vitrella brassicaformis (strain CCMP3155)</name>
    <dbReference type="NCBI Taxonomy" id="1169540"/>
    <lineage>
        <taxon>Eukaryota</taxon>
        <taxon>Sar</taxon>
        <taxon>Alveolata</taxon>
        <taxon>Colpodellida</taxon>
        <taxon>Vitrellaceae</taxon>
        <taxon>Vitrella</taxon>
    </lineage>
</organism>
<accession>A0A0G4G345</accession>
<sequence>MRAARVLPETAAATVNCRAFEAPFQLVNHRSRSESATAAAAAAHPSRPDPHAYHRAAGLYAKMAPATIAKQTCSPVALSLQHELAFAVAVAANALGQASMALSTATDVTSKLDDRRRKKEGATFCLVYESGKRPVREGPAASPTGHDLLSRIFGHLQPWELSHIRTGIGKKTFLQAAKRYRHIVIDNSVESVCDMWDRMPLSVAFEWGTRMPLVKTIVVRHPPLSKKWSTSVLAEMVDGHTKARSELHEARRAEAERERRQPPKEEGTLESLSGLHKDFCNVIDSHRWRMPSLRHVQGHLVGETFTCEFLKTSRCLESLDVGQEHAGAIARVLQGCQLSRLTSIGTISVHGASHLDQLRVTLSSGGCTSLQSVTFLIASIDEDTVASLNAMEAMRTSGVATCTAAINVRFRPRKREQDMDPFSLSILHNCPAISLSSPFVRDKLCKLAKSATSIVWHPDEAYLTNPHEIGDHAKQLAAMLRFPKARALDIGHLGEVAAFQLPAASSHAWSPLAHLSVRALPKTLAELHPTGRFGFEAVRLLAAAGKIKNVKNIHAGHGPRMPAGEIPRLLAAMKKKRVIDKVDVKVTAEGTGIMWGDEAIAETLPCIRHLAVDLTVPDDAAAAPFVYASVTSCVKIRGLRQVAMRVYHVTQPRTVDKQIVSLRHFHPIDGWSVSSDRLWGDGVEVEAFKRPVSEVFQDEGDADLCMS</sequence>
<evidence type="ECO:0000256" key="1">
    <source>
        <dbReference type="SAM" id="MobiDB-lite"/>
    </source>
</evidence>
<dbReference type="PhylomeDB" id="A0A0G4G345"/>
<protein>
    <submittedName>
        <fullName evidence="2">Uncharacterized protein</fullName>
    </submittedName>
</protein>
<reference evidence="2 3" key="1">
    <citation type="submission" date="2014-11" db="EMBL/GenBank/DDBJ databases">
        <authorList>
            <person name="Zhu J."/>
            <person name="Qi W."/>
            <person name="Song R."/>
        </authorList>
    </citation>
    <scope>NUCLEOTIDE SEQUENCE [LARGE SCALE GENOMIC DNA]</scope>
</reference>
<name>A0A0G4G345_VITBC</name>
<dbReference type="EMBL" id="CDMY01000554">
    <property type="protein sequence ID" value="CEM22669.1"/>
    <property type="molecule type" value="Genomic_DNA"/>
</dbReference>
<evidence type="ECO:0000313" key="3">
    <source>
        <dbReference type="Proteomes" id="UP000041254"/>
    </source>
</evidence>
<dbReference type="VEuPathDB" id="CryptoDB:Vbra_21924"/>
<feature type="compositionally biased region" description="Basic and acidic residues" evidence="1">
    <location>
        <begin position="243"/>
        <end position="267"/>
    </location>
</feature>
<dbReference type="InParanoid" id="A0A0G4G345"/>
<proteinExistence type="predicted"/>
<dbReference type="AlphaFoldDB" id="A0A0G4G345"/>